<dbReference type="EMBL" id="LODT01000028">
    <property type="protein sequence ID" value="KYQ92986.1"/>
    <property type="molecule type" value="Genomic_DNA"/>
</dbReference>
<evidence type="ECO:0000256" key="1">
    <source>
        <dbReference type="ARBA" id="ARBA00004123"/>
    </source>
</evidence>
<dbReference type="GO" id="GO:0003688">
    <property type="term" value="F:DNA replication origin binding"/>
    <property type="evidence" value="ECO:0007669"/>
    <property type="project" value="TreeGrafter"/>
</dbReference>
<dbReference type="Pfam" id="PF01637">
    <property type="entry name" value="ATPase_2"/>
    <property type="match status" value="1"/>
</dbReference>
<dbReference type="SUPFAM" id="SSF52540">
    <property type="entry name" value="P-loop containing nucleoside triphosphate hydrolases"/>
    <property type="match status" value="1"/>
</dbReference>
<evidence type="ECO:0000256" key="3">
    <source>
        <dbReference type="ARBA" id="ARBA00022705"/>
    </source>
</evidence>
<keyword evidence="9" id="KW-1185">Reference proteome</keyword>
<dbReference type="InterPro" id="IPR016527">
    <property type="entry name" value="ORC4"/>
</dbReference>
<dbReference type="InterPro" id="IPR011579">
    <property type="entry name" value="ATPase_dom"/>
</dbReference>
<gene>
    <name evidence="8" type="ORF">DLAC_05590</name>
</gene>
<comment type="similarity">
    <text evidence="2">Belongs to the ORC4 family.</text>
</comment>
<keyword evidence="3" id="KW-0235">DNA replication</keyword>
<dbReference type="OrthoDB" id="20226at2759"/>
<dbReference type="GO" id="GO:0005524">
    <property type="term" value="F:ATP binding"/>
    <property type="evidence" value="ECO:0007669"/>
    <property type="project" value="InterPro"/>
</dbReference>
<dbReference type="InterPro" id="IPR027417">
    <property type="entry name" value="P-loop_NTPase"/>
</dbReference>
<dbReference type="FunCoup" id="A0A151ZG87">
    <property type="interactions" value="497"/>
</dbReference>
<evidence type="ECO:0000313" key="9">
    <source>
        <dbReference type="Proteomes" id="UP000076078"/>
    </source>
</evidence>
<evidence type="ECO:0000313" key="8">
    <source>
        <dbReference type="EMBL" id="KYQ92986.1"/>
    </source>
</evidence>
<feature type="domain" description="Origin recognition complex subunit 4 C-terminal" evidence="7">
    <location>
        <begin position="219"/>
        <end position="407"/>
    </location>
</feature>
<dbReference type="Pfam" id="PF14629">
    <property type="entry name" value="ORC4_C"/>
    <property type="match status" value="1"/>
</dbReference>
<evidence type="ECO:0000256" key="4">
    <source>
        <dbReference type="ARBA" id="ARBA00023125"/>
    </source>
</evidence>
<accession>A0A151ZG87</accession>
<name>A0A151ZG87_TIELA</name>
<dbReference type="GO" id="GO:0005664">
    <property type="term" value="C:nuclear origin of replication recognition complex"/>
    <property type="evidence" value="ECO:0007669"/>
    <property type="project" value="TreeGrafter"/>
</dbReference>
<feature type="domain" description="ATPase" evidence="6">
    <location>
        <begin position="41"/>
        <end position="173"/>
    </location>
</feature>
<keyword evidence="5" id="KW-0539">Nucleus</keyword>
<dbReference type="STRING" id="361077.A0A151ZG87"/>
<comment type="subcellular location">
    <subcellularLocation>
        <location evidence="1">Nucleus</location>
    </subcellularLocation>
</comment>
<dbReference type="InterPro" id="IPR032705">
    <property type="entry name" value="ORC4_C"/>
</dbReference>
<dbReference type="OMA" id="AFTFQRN"/>
<dbReference type="InParanoid" id="A0A151ZG87"/>
<dbReference type="AlphaFoldDB" id="A0A151ZG87"/>
<dbReference type="PANTHER" id="PTHR12087:SF0">
    <property type="entry name" value="ORIGIN RECOGNITION COMPLEX SUBUNIT 4"/>
    <property type="match status" value="1"/>
</dbReference>
<evidence type="ECO:0000256" key="2">
    <source>
        <dbReference type="ARBA" id="ARBA00005334"/>
    </source>
</evidence>
<dbReference type="PANTHER" id="PTHR12087">
    <property type="entry name" value="ORIGIN RECOGNITION COMPLEX SUBUNIT 4"/>
    <property type="match status" value="1"/>
</dbReference>
<sequence>MDIKHINDCKKAITIQIHDSKYIPDKLVGLQESINTLNQLLEEIIHRKKMCVKLITGAKGCGKSTLFRYCLNNFSESSYSLIDISGLRYYSDYKTLKTIISDLELPKPPKSKDTPSMLKYIKEQLGKDSAVLSNTQLKQKKSIIVLVDDFEFLTLQNSRLFFLYNLMDLLHYRNVCLSFICISTPYDVVNSFEKRVKSRFNQLPLKVNPPSTFDFICEIVHNSMTIQQKTLQYGKLTISDRLVKLWNDNVTLLMRDKDFLTQLEFHYRLSNSISYFHLIISKTLKFIDVDNPVLTVNILKEAMKEISRNTNEDILYKISILEFTLLGCILKSMESKSFHQPILFIDLFEKEYKKYATSYYNATEGLDKHSCLCAIENLIHLGMLVIHGSQNGEYTQFYLKIDPEDIFQVAQNRDDCPTALQKYICSWLE</sequence>
<dbReference type="Gene3D" id="3.40.50.300">
    <property type="entry name" value="P-loop containing nucleotide triphosphate hydrolases"/>
    <property type="match status" value="1"/>
</dbReference>
<comment type="caution">
    <text evidence="8">The sequence shown here is derived from an EMBL/GenBank/DDBJ whole genome shotgun (WGS) entry which is preliminary data.</text>
</comment>
<dbReference type="GO" id="GO:0006270">
    <property type="term" value="P:DNA replication initiation"/>
    <property type="evidence" value="ECO:0007669"/>
    <property type="project" value="TreeGrafter"/>
</dbReference>
<protein>
    <submittedName>
        <fullName evidence="8">Origin recognition complex subunit 4</fullName>
    </submittedName>
</protein>
<dbReference type="Proteomes" id="UP000076078">
    <property type="component" value="Unassembled WGS sequence"/>
</dbReference>
<evidence type="ECO:0000256" key="5">
    <source>
        <dbReference type="ARBA" id="ARBA00023242"/>
    </source>
</evidence>
<keyword evidence="4" id="KW-0238">DNA-binding</keyword>
<evidence type="ECO:0000259" key="6">
    <source>
        <dbReference type="Pfam" id="PF01637"/>
    </source>
</evidence>
<proteinExistence type="inferred from homology"/>
<reference evidence="8 9" key="1">
    <citation type="submission" date="2015-12" db="EMBL/GenBank/DDBJ databases">
        <title>Dictyostelia acquired genes for synthesis and detection of signals that induce cell-type specialization by lateral gene transfer from prokaryotes.</title>
        <authorList>
            <person name="Gloeckner G."/>
            <person name="Schaap P."/>
        </authorList>
    </citation>
    <scope>NUCLEOTIDE SEQUENCE [LARGE SCALE GENOMIC DNA]</scope>
    <source>
        <strain evidence="8 9">TK</strain>
    </source>
</reference>
<organism evidence="8 9">
    <name type="scientific">Tieghemostelium lacteum</name>
    <name type="common">Slime mold</name>
    <name type="synonym">Dictyostelium lacteum</name>
    <dbReference type="NCBI Taxonomy" id="361077"/>
    <lineage>
        <taxon>Eukaryota</taxon>
        <taxon>Amoebozoa</taxon>
        <taxon>Evosea</taxon>
        <taxon>Eumycetozoa</taxon>
        <taxon>Dictyostelia</taxon>
        <taxon>Dictyosteliales</taxon>
        <taxon>Raperosteliaceae</taxon>
        <taxon>Tieghemostelium</taxon>
    </lineage>
</organism>
<evidence type="ECO:0000259" key="7">
    <source>
        <dbReference type="Pfam" id="PF14629"/>
    </source>
</evidence>